<dbReference type="InterPro" id="IPR013830">
    <property type="entry name" value="SGNH_hydro"/>
</dbReference>
<dbReference type="SUPFAM" id="SSF52266">
    <property type="entry name" value="SGNH hydrolase"/>
    <property type="match status" value="1"/>
</dbReference>
<evidence type="ECO:0000313" key="4">
    <source>
        <dbReference type="Proteomes" id="UP001247805"/>
    </source>
</evidence>
<keyword evidence="4" id="KW-1185">Reference proteome</keyword>
<dbReference type="PANTHER" id="PTHR30383">
    <property type="entry name" value="THIOESTERASE 1/PROTEASE 1/LYSOPHOSPHOLIPASE L1"/>
    <property type="match status" value="1"/>
</dbReference>
<evidence type="ECO:0000313" key="3">
    <source>
        <dbReference type="EMBL" id="MDU0355138.1"/>
    </source>
</evidence>
<sequence length="479" mass="53623">MSLRGFAALFVSFCFAATGDVKGANQTSTVPKFTTKDRVVFIGDSITHGGSYHKDIFLFSATRYPHQPFKYYNAGISGDTAKGTMARFDQDIALHRPTKATIMLGMNDVGSRLYQSLPKTAKAQQQRKTQQAAIRKEYLANMRAIADALSQVNSEIIFITPSIYDQTLVADTFNNVGRNDELAVYAKELTNLARQYQAPVVDFQTPMLKINKKWQRQDPSRTIVSHDRVHPQELGHFLMAYSFLKAQHGSSFVADIQIDANRQAITRLHNAKLTQALVSSANQLAFACKLLALPFPLTSKQQSLLNDIPFQQDLNQQRLTVTGLAAGDYQLSIAGKKVGVYSQPELATGINLASNQNTPMYQQALAVKALNDERAKASGVLRNIKHVEFTMLSQYLGTDLTDINQVRDILAAHLELSAGKPWHDYLTRVIDSYLEYSADEQMLRNKIEDLFVQIYQVNQTKSHVWQLTKNLAGFIEHVI</sequence>
<keyword evidence="3" id="KW-0378">Hydrolase</keyword>
<feature type="signal peptide" evidence="1">
    <location>
        <begin position="1"/>
        <end position="16"/>
    </location>
</feature>
<keyword evidence="1" id="KW-0732">Signal</keyword>
<dbReference type="GO" id="GO:0016787">
    <property type="term" value="F:hydrolase activity"/>
    <property type="evidence" value="ECO:0007669"/>
    <property type="project" value="UniProtKB-KW"/>
</dbReference>
<accession>A0ABU3SYP0</accession>
<dbReference type="EMBL" id="JAWDIO010000002">
    <property type="protein sequence ID" value="MDU0355138.1"/>
    <property type="molecule type" value="Genomic_DNA"/>
</dbReference>
<dbReference type="InterPro" id="IPR051532">
    <property type="entry name" value="Ester_Hydrolysis_Enzymes"/>
</dbReference>
<dbReference type="Gene3D" id="3.40.50.1110">
    <property type="entry name" value="SGNH hydrolase"/>
    <property type="match status" value="1"/>
</dbReference>
<evidence type="ECO:0000256" key="1">
    <source>
        <dbReference type="SAM" id="SignalP"/>
    </source>
</evidence>
<name>A0ABU3SYP0_9ALTE</name>
<comment type="caution">
    <text evidence="3">The sequence shown here is derived from an EMBL/GenBank/DDBJ whole genome shotgun (WGS) entry which is preliminary data.</text>
</comment>
<feature type="domain" description="SGNH hydrolase-type esterase" evidence="2">
    <location>
        <begin position="41"/>
        <end position="236"/>
    </location>
</feature>
<dbReference type="Pfam" id="PF13472">
    <property type="entry name" value="Lipase_GDSL_2"/>
    <property type="match status" value="1"/>
</dbReference>
<dbReference type="EC" id="3.1.-.-" evidence="3"/>
<proteinExistence type="predicted"/>
<reference evidence="3 4" key="1">
    <citation type="submission" date="2023-10" db="EMBL/GenBank/DDBJ databases">
        <title>Glaciecola aquimarina strain GGW-M5 nov., isolated from a coastal seawater.</title>
        <authorList>
            <person name="Bayburt H."/>
            <person name="Kim J.M."/>
            <person name="Choi B.J."/>
            <person name="Jeon C.O."/>
        </authorList>
    </citation>
    <scope>NUCLEOTIDE SEQUENCE [LARGE SCALE GENOMIC DNA]</scope>
    <source>
        <strain evidence="3 4">KCTC 32108</strain>
    </source>
</reference>
<organism evidence="3 4">
    <name type="scientific">Paraglaciecola aquimarina</name>
    <dbReference type="NCBI Taxonomy" id="1235557"/>
    <lineage>
        <taxon>Bacteria</taxon>
        <taxon>Pseudomonadati</taxon>
        <taxon>Pseudomonadota</taxon>
        <taxon>Gammaproteobacteria</taxon>
        <taxon>Alteromonadales</taxon>
        <taxon>Alteromonadaceae</taxon>
        <taxon>Paraglaciecola</taxon>
    </lineage>
</organism>
<dbReference type="Proteomes" id="UP001247805">
    <property type="component" value="Unassembled WGS sequence"/>
</dbReference>
<dbReference type="PANTHER" id="PTHR30383:SF5">
    <property type="entry name" value="SGNH HYDROLASE-TYPE ESTERASE DOMAIN-CONTAINING PROTEIN"/>
    <property type="match status" value="1"/>
</dbReference>
<dbReference type="CDD" id="cd01834">
    <property type="entry name" value="SGNH_hydrolase_like_2"/>
    <property type="match status" value="1"/>
</dbReference>
<dbReference type="RefSeq" id="WP_316028078.1">
    <property type="nucleotide sequence ID" value="NZ_JAWDIO010000002.1"/>
</dbReference>
<protein>
    <submittedName>
        <fullName evidence="3">SGNH/GDSL hydrolase family protein</fullName>
        <ecNumber evidence="3">3.1.-.-</ecNumber>
    </submittedName>
</protein>
<gene>
    <name evidence="3" type="ORF">RS130_15610</name>
</gene>
<feature type="chain" id="PRO_5047258777" evidence="1">
    <location>
        <begin position="17"/>
        <end position="479"/>
    </location>
</feature>
<evidence type="ECO:0000259" key="2">
    <source>
        <dbReference type="Pfam" id="PF13472"/>
    </source>
</evidence>
<dbReference type="InterPro" id="IPR036514">
    <property type="entry name" value="SGNH_hydro_sf"/>
</dbReference>